<comment type="cofactor">
    <cofactor evidence="1">
        <name>Mn(2+)</name>
        <dbReference type="ChEBI" id="CHEBI:29035"/>
    </cofactor>
</comment>
<name>A0A6A4FXS1_9STRA</name>
<dbReference type="SUPFAM" id="SSF81301">
    <property type="entry name" value="Nucleotidyltransferase"/>
    <property type="match status" value="1"/>
</dbReference>
<dbReference type="PANTHER" id="PTHR12271:SF40">
    <property type="entry name" value="POLY(A) RNA POLYMERASE GLD2"/>
    <property type="match status" value="1"/>
</dbReference>
<keyword evidence="11" id="KW-1185">Reference proteome</keyword>
<feature type="domain" description="Poly(A) RNA polymerase mitochondrial-like central palm" evidence="9">
    <location>
        <begin position="208"/>
        <end position="265"/>
    </location>
</feature>
<dbReference type="GO" id="GO:0046872">
    <property type="term" value="F:metal ion binding"/>
    <property type="evidence" value="ECO:0007669"/>
    <property type="project" value="UniProtKB-KW"/>
</dbReference>
<keyword evidence="5" id="KW-0808">Transferase</keyword>
<accession>A0A6A4FXS1</accession>
<dbReference type="Gene3D" id="1.10.1410.10">
    <property type="match status" value="1"/>
</dbReference>
<dbReference type="AlphaFoldDB" id="A0A6A4FXS1"/>
<comment type="caution">
    <text evidence="10">The sequence shown here is derived from an EMBL/GenBank/DDBJ whole genome shotgun (WGS) entry which is preliminary data.</text>
</comment>
<comment type="subcellular location">
    <subcellularLocation>
        <location evidence="3">Cytoplasm</location>
    </subcellularLocation>
</comment>
<organism evidence="10 11">
    <name type="scientific">Phytophthora rubi</name>
    <dbReference type="NCBI Taxonomy" id="129364"/>
    <lineage>
        <taxon>Eukaryota</taxon>
        <taxon>Sar</taxon>
        <taxon>Stramenopiles</taxon>
        <taxon>Oomycota</taxon>
        <taxon>Peronosporomycetes</taxon>
        <taxon>Peronosporales</taxon>
        <taxon>Peronosporaceae</taxon>
        <taxon>Phytophthora</taxon>
    </lineage>
</organism>
<reference evidence="10 11" key="1">
    <citation type="submission" date="2018-08" db="EMBL/GenBank/DDBJ databases">
        <title>Genomic investigation of the strawberry pathogen Phytophthora fragariae indicates pathogenicity is determined by transcriptional variation in three key races.</title>
        <authorList>
            <person name="Adams T.M."/>
            <person name="Armitage A.D."/>
            <person name="Sobczyk M.K."/>
            <person name="Bates H.J."/>
            <person name="Dunwell J.M."/>
            <person name="Nellist C.F."/>
            <person name="Harrison R.J."/>
        </authorList>
    </citation>
    <scope>NUCLEOTIDE SEQUENCE [LARGE SCALE GENOMIC DNA]</scope>
    <source>
        <strain evidence="10 11">SCRP333</strain>
    </source>
</reference>
<evidence type="ECO:0000259" key="9">
    <source>
        <dbReference type="Pfam" id="PF22600"/>
    </source>
</evidence>
<dbReference type="Pfam" id="PF22600">
    <property type="entry name" value="MTPAP-like_central"/>
    <property type="match status" value="2"/>
</dbReference>
<dbReference type="CDD" id="cd05402">
    <property type="entry name" value="NT_PAP_TUTase"/>
    <property type="match status" value="1"/>
</dbReference>
<dbReference type="InterPro" id="IPR002058">
    <property type="entry name" value="PAP_assoc"/>
</dbReference>
<evidence type="ECO:0000256" key="5">
    <source>
        <dbReference type="ARBA" id="ARBA00022679"/>
    </source>
</evidence>
<dbReference type="GO" id="GO:0016779">
    <property type="term" value="F:nucleotidyltransferase activity"/>
    <property type="evidence" value="ECO:0007669"/>
    <property type="project" value="TreeGrafter"/>
</dbReference>
<evidence type="ECO:0000313" key="11">
    <source>
        <dbReference type="Proteomes" id="UP000434957"/>
    </source>
</evidence>
<protein>
    <submittedName>
        <fullName evidence="10">Uncharacterized protein</fullName>
    </submittedName>
</protein>
<dbReference type="PANTHER" id="PTHR12271">
    <property type="entry name" value="POLY A POLYMERASE CID PAP -RELATED"/>
    <property type="match status" value="1"/>
</dbReference>
<keyword evidence="6" id="KW-0479">Metal-binding</keyword>
<evidence type="ECO:0000256" key="1">
    <source>
        <dbReference type="ARBA" id="ARBA00001936"/>
    </source>
</evidence>
<evidence type="ECO:0000256" key="2">
    <source>
        <dbReference type="ARBA" id="ARBA00001946"/>
    </source>
</evidence>
<feature type="domain" description="PAP-associated" evidence="8">
    <location>
        <begin position="541"/>
        <end position="597"/>
    </location>
</feature>
<proteinExistence type="predicted"/>
<sequence>MFGFYEAAWFRASGDLIFAQWLLDRCADLSDVATPQSLEVCQRVQSWFRIRQRLREELGVTSTEADRDETCRHPLWAIRPPTMDVGEIVGYVGEELRALQREMAQSDSRSYGILERATMVELVETTTELLISRATRDDETDLYQWTELLEGQWLWKGQARDAAMTACEQVAAFVELLVEAPPSDGREAVDVLTVEPDAEWLWALEMQQMLKMNAREEANRRGVAKDIENMRMWPGCRVEVFGSSLSLYGSPDSDVDMSLMTNGPRRGKDLPPELLGFYYLKRLLERKVWDEEQKGTVILPNVEQLKRVRSQARDGAVGLYTSKDPKQRQNAVFFELQMELLAEAASSEINDIYRRERMNRGHNATSRAQDKLWDSKHRKNELFDLKSLLEGEPECKIKAVASHARVPVIRFQYTLGDLDYKCDLCFDNELGLRNTRLLRAYASYDDRARDLGLAVKHWAKQRGISDTASGFLSSYSYVLLSIYYLQVVRVLPNLQDPRLLELAGVSAEYYDGVNIAFCADRDLATVFHEQNSGDRDSQDASISELLMGFFEFYATQFDYVKHAVAIRTPERSVPKQSLWGTKAKSWRMSIQDPLQTSRDLCGMLHFSGQRKIADEMRRAHALLARWGSFLDMVC</sequence>
<dbReference type="Proteomes" id="UP000434957">
    <property type="component" value="Unassembled WGS sequence"/>
</dbReference>
<dbReference type="GO" id="GO:0005737">
    <property type="term" value="C:cytoplasm"/>
    <property type="evidence" value="ECO:0007669"/>
    <property type="project" value="UniProtKB-SubCell"/>
</dbReference>
<evidence type="ECO:0000256" key="6">
    <source>
        <dbReference type="ARBA" id="ARBA00022723"/>
    </source>
</evidence>
<evidence type="ECO:0000256" key="7">
    <source>
        <dbReference type="ARBA" id="ARBA00022842"/>
    </source>
</evidence>
<dbReference type="InterPro" id="IPR043519">
    <property type="entry name" value="NT_sf"/>
</dbReference>
<dbReference type="EMBL" id="QXFT01000084">
    <property type="protein sequence ID" value="KAE9355851.1"/>
    <property type="molecule type" value="Genomic_DNA"/>
</dbReference>
<dbReference type="InterPro" id="IPR054708">
    <property type="entry name" value="MTPAP-like_central"/>
</dbReference>
<keyword evidence="4" id="KW-0963">Cytoplasm</keyword>
<dbReference type="Pfam" id="PF03828">
    <property type="entry name" value="PAP_assoc"/>
    <property type="match status" value="1"/>
</dbReference>
<dbReference type="SUPFAM" id="SSF81631">
    <property type="entry name" value="PAP/OAS1 substrate-binding domain"/>
    <property type="match status" value="1"/>
</dbReference>
<evidence type="ECO:0000256" key="4">
    <source>
        <dbReference type="ARBA" id="ARBA00022490"/>
    </source>
</evidence>
<evidence type="ECO:0000259" key="8">
    <source>
        <dbReference type="Pfam" id="PF03828"/>
    </source>
</evidence>
<evidence type="ECO:0000313" key="10">
    <source>
        <dbReference type="EMBL" id="KAE9355851.1"/>
    </source>
</evidence>
<dbReference type="GO" id="GO:0031123">
    <property type="term" value="P:RNA 3'-end processing"/>
    <property type="evidence" value="ECO:0007669"/>
    <property type="project" value="TreeGrafter"/>
</dbReference>
<dbReference type="Gene3D" id="3.30.460.10">
    <property type="entry name" value="Beta Polymerase, domain 2"/>
    <property type="match status" value="1"/>
</dbReference>
<comment type="cofactor">
    <cofactor evidence="2">
        <name>Mg(2+)</name>
        <dbReference type="ChEBI" id="CHEBI:18420"/>
    </cofactor>
</comment>
<gene>
    <name evidence="10" type="ORF">PR003_g2616</name>
</gene>
<keyword evidence="7" id="KW-0460">Magnesium</keyword>
<feature type="domain" description="Poly(A) RNA polymerase mitochondrial-like central palm" evidence="9">
    <location>
        <begin position="375"/>
        <end position="442"/>
    </location>
</feature>
<evidence type="ECO:0000256" key="3">
    <source>
        <dbReference type="ARBA" id="ARBA00004496"/>
    </source>
</evidence>